<comment type="caution">
    <text evidence="1">The sequence shown here is derived from an EMBL/GenBank/DDBJ whole genome shotgun (WGS) entry which is preliminary data.</text>
</comment>
<name>A0ACB6ZLG7_THEGA</name>
<dbReference type="Proteomes" id="UP000886501">
    <property type="component" value="Unassembled WGS sequence"/>
</dbReference>
<gene>
    <name evidence="1" type="ORF">BDM02DRAFT_3112139</name>
</gene>
<keyword evidence="2" id="KW-1185">Reference proteome</keyword>
<dbReference type="EMBL" id="MU117985">
    <property type="protein sequence ID" value="KAF9650379.1"/>
    <property type="molecule type" value="Genomic_DNA"/>
</dbReference>
<accession>A0ACB6ZLG7</accession>
<evidence type="ECO:0000313" key="1">
    <source>
        <dbReference type="EMBL" id="KAF9650379.1"/>
    </source>
</evidence>
<reference evidence="1" key="1">
    <citation type="submission" date="2019-10" db="EMBL/GenBank/DDBJ databases">
        <authorList>
            <consortium name="DOE Joint Genome Institute"/>
            <person name="Kuo A."/>
            <person name="Miyauchi S."/>
            <person name="Kiss E."/>
            <person name="Drula E."/>
            <person name="Kohler A."/>
            <person name="Sanchez-Garcia M."/>
            <person name="Andreopoulos B."/>
            <person name="Barry K.W."/>
            <person name="Bonito G."/>
            <person name="Buee M."/>
            <person name="Carver A."/>
            <person name="Chen C."/>
            <person name="Cichocki N."/>
            <person name="Clum A."/>
            <person name="Culley D."/>
            <person name="Crous P.W."/>
            <person name="Fauchery L."/>
            <person name="Girlanda M."/>
            <person name="Hayes R."/>
            <person name="Keri Z."/>
            <person name="Labutti K."/>
            <person name="Lipzen A."/>
            <person name="Lombard V."/>
            <person name="Magnuson J."/>
            <person name="Maillard F."/>
            <person name="Morin E."/>
            <person name="Murat C."/>
            <person name="Nolan M."/>
            <person name="Ohm R."/>
            <person name="Pangilinan J."/>
            <person name="Pereira M."/>
            <person name="Perotto S."/>
            <person name="Peter M."/>
            <person name="Riley R."/>
            <person name="Sitrit Y."/>
            <person name="Stielow B."/>
            <person name="Szollosi G."/>
            <person name="Zifcakova L."/>
            <person name="Stursova M."/>
            <person name="Spatafora J.W."/>
            <person name="Tedersoo L."/>
            <person name="Vaario L.-M."/>
            <person name="Yamada A."/>
            <person name="Yan M."/>
            <person name="Wang P."/>
            <person name="Xu J."/>
            <person name="Bruns T."/>
            <person name="Baldrian P."/>
            <person name="Vilgalys R."/>
            <person name="Henrissat B."/>
            <person name="Grigoriev I.V."/>
            <person name="Hibbett D."/>
            <person name="Nagy L.G."/>
            <person name="Martin F.M."/>
        </authorList>
    </citation>
    <scope>NUCLEOTIDE SEQUENCE</scope>
    <source>
        <strain evidence="1">P2</strain>
    </source>
</reference>
<organism evidence="1 2">
    <name type="scientific">Thelephora ganbajun</name>
    <name type="common">Ganba fungus</name>
    <dbReference type="NCBI Taxonomy" id="370292"/>
    <lineage>
        <taxon>Eukaryota</taxon>
        <taxon>Fungi</taxon>
        <taxon>Dikarya</taxon>
        <taxon>Basidiomycota</taxon>
        <taxon>Agaricomycotina</taxon>
        <taxon>Agaricomycetes</taxon>
        <taxon>Thelephorales</taxon>
        <taxon>Thelephoraceae</taxon>
        <taxon>Thelephora</taxon>
    </lineage>
</organism>
<evidence type="ECO:0000313" key="2">
    <source>
        <dbReference type="Proteomes" id="UP000886501"/>
    </source>
</evidence>
<reference evidence="1" key="2">
    <citation type="journal article" date="2020" name="Nat. Commun.">
        <title>Large-scale genome sequencing of mycorrhizal fungi provides insights into the early evolution of symbiotic traits.</title>
        <authorList>
            <person name="Miyauchi S."/>
            <person name="Kiss E."/>
            <person name="Kuo A."/>
            <person name="Drula E."/>
            <person name="Kohler A."/>
            <person name="Sanchez-Garcia M."/>
            <person name="Morin E."/>
            <person name="Andreopoulos B."/>
            <person name="Barry K.W."/>
            <person name="Bonito G."/>
            <person name="Buee M."/>
            <person name="Carver A."/>
            <person name="Chen C."/>
            <person name="Cichocki N."/>
            <person name="Clum A."/>
            <person name="Culley D."/>
            <person name="Crous P.W."/>
            <person name="Fauchery L."/>
            <person name="Girlanda M."/>
            <person name="Hayes R.D."/>
            <person name="Keri Z."/>
            <person name="LaButti K."/>
            <person name="Lipzen A."/>
            <person name="Lombard V."/>
            <person name="Magnuson J."/>
            <person name="Maillard F."/>
            <person name="Murat C."/>
            <person name="Nolan M."/>
            <person name="Ohm R.A."/>
            <person name="Pangilinan J."/>
            <person name="Pereira M.F."/>
            <person name="Perotto S."/>
            <person name="Peter M."/>
            <person name="Pfister S."/>
            <person name="Riley R."/>
            <person name="Sitrit Y."/>
            <person name="Stielow J.B."/>
            <person name="Szollosi G."/>
            <person name="Zifcakova L."/>
            <person name="Stursova M."/>
            <person name="Spatafora J.W."/>
            <person name="Tedersoo L."/>
            <person name="Vaario L.M."/>
            <person name="Yamada A."/>
            <person name="Yan M."/>
            <person name="Wang P."/>
            <person name="Xu J."/>
            <person name="Bruns T."/>
            <person name="Baldrian P."/>
            <person name="Vilgalys R."/>
            <person name="Dunand C."/>
            <person name="Henrissat B."/>
            <person name="Grigoriev I.V."/>
            <person name="Hibbett D."/>
            <person name="Nagy L.G."/>
            <person name="Martin F.M."/>
        </authorList>
    </citation>
    <scope>NUCLEOTIDE SEQUENCE</scope>
    <source>
        <strain evidence="1">P2</strain>
    </source>
</reference>
<protein>
    <submittedName>
        <fullName evidence="1">Uncharacterized protein</fullName>
    </submittedName>
</protein>
<sequence length="147" mass="16132">MWSHIFSYACQDSGSTGCSLSLASKYIHETSKSVYRRSVAVCGITKIFRFYHLSISDDEPPDRNTRNTKNAFYTPPCGGPVSYAEPMDVMASDILRSNAISLLSLSIMSSCSSLLPQEGETGRCLPQLSQRSSSLPTPKEIAACEHR</sequence>
<proteinExistence type="predicted"/>